<protein>
    <recommendedName>
        <fullName evidence="3">Peptidase S74 domain-containing protein</fullName>
    </recommendedName>
</protein>
<name>A0A2Z4GGZ1_9BACT</name>
<feature type="signal peptide" evidence="2">
    <location>
        <begin position="1"/>
        <end position="18"/>
    </location>
</feature>
<keyword evidence="5" id="KW-1185">Reference proteome</keyword>
<evidence type="ECO:0000313" key="5">
    <source>
        <dbReference type="Proteomes" id="UP000249873"/>
    </source>
</evidence>
<gene>
    <name evidence="4" type="ORF">DJ013_20085</name>
</gene>
<dbReference type="Gene3D" id="2.150.10.10">
    <property type="entry name" value="Serralysin-like metalloprotease, C-terminal"/>
    <property type="match status" value="1"/>
</dbReference>
<reference evidence="4 5" key="1">
    <citation type="submission" date="2018-05" db="EMBL/GenBank/DDBJ databases">
        <title>Complete genome sequence of Arcticibacterium luteifluviistationis SM1504T, a cytophagaceae bacterium isolated from Arctic surface seawater.</title>
        <authorList>
            <person name="Li Y."/>
            <person name="Qin Q.-L."/>
        </authorList>
    </citation>
    <scope>NUCLEOTIDE SEQUENCE [LARGE SCALE GENOMIC DNA]</scope>
    <source>
        <strain evidence="4 5">SM1504</strain>
    </source>
</reference>
<sequence>MKKLYVFLISLISISATGQISSNGTTDGSIIITPKGIQGSSNAGLGRSSMAVGSNALRNNTSAAYDNTAIGDSSLFSNTTGFQNTALGSLTLQNNTTGVTNTAIGNYVLYSNQTGTHNSGTGNLALYANTTGIRNTALGNATLFRSIDKDYSTAVGNFALYYSNAEGNTATGAFALRNVTTGTYNTANGVNAGLSLLTGGSNTFLGYGSDVTTNAISHSVAIGANAKVNASFKVRIGDENISVIEGQVAWSNPSDRRLKESILYTSRLGLDFINGLKTVTYNYISDKNKIRYDGFIAQDIEKLMSELAVPFSGLKRSDDGMLSLAYSDFVMPLVNAIQEQQKEIEALKAELAETNELKYRLEQLEAKLLN</sequence>
<evidence type="ECO:0000313" key="4">
    <source>
        <dbReference type="EMBL" id="AWW00348.1"/>
    </source>
</evidence>
<feature type="domain" description="Peptidase S74" evidence="3">
    <location>
        <begin position="254"/>
        <end position="351"/>
    </location>
</feature>
<dbReference type="Proteomes" id="UP000249873">
    <property type="component" value="Chromosome"/>
</dbReference>
<dbReference type="AlphaFoldDB" id="A0A2Z4GGZ1"/>
<dbReference type="InterPro" id="IPR011049">
    <property type="entry name" value="Serralysin-like_metalloprot_C"/>
</dbReference>
<feature type="chain" id="PRO_5016333058" description="Peptidase S74 domain-containing protein" evidence="2">
    <location>
        <begin position="19"/>
        <end position="370"/>
    </location>
</feature>
<feature type="coiled-coil region" evidence="1">
    <location>
        <begin position="330"/>
        <end position="367"/>
    </location>
</feature>
<evidence type="ECO:0000256" key="2">
    <source>
        <dbReference type="SAM" id="SignalP"/>
    </source>
</evidence>
<evidence type="ECO:0000256" key="1">
    <source>
        <dbReference type="SAM" id="Coils"/>
    </source>
</evidence>
<dbReference type="InterPro" id="IPR030392">
    <property type="entry name" value="S74_ICA"/>
</dbReference>
<dbReference type="OrthoDB" id="9807669at2"/>
<keyword evidence="1" id="KW-0175">Coiled coil</keyword>
<dbReference type="KEGG" id="als:DJ013_20085"/>
<dbReference type="EMBL" id="CP029480">
    <property type="protein sequence ID" value="AWW00348.1"/>
    <property type="molecule type" value="Genomic_DNA"/>
</dbReference>
<proteinExistence type="predicted"/>
<keyword evidence="2" id="KW-0732">Signal</keyword>
<organism evidence="4 5">
    <name type="scientific">Arcticibacterium luteifluviistationis</name>
    <dbReference type="NCBI Taxonomy" id="1784714"/>
    <lineage>
        <taxon>Bacteria</taxon>
        <taxon>Pseudomonadati</taxon>
        <taxon>Bacteroidota</taxon>
        <taxon>Cytophagia</taxon>
        <taxon>Cytophagales</taxon>
        <taxon>Leadbetterellaceae</taxon>
        <taxon>Arcticibacterium</taxon>
    </lineage>
</organism>
<evidence type="ECO:0000259" key="3">
    <source>
        <dbReference type="PROSITE" id="PS51688"/>
    </source>
</evidence>
<dbReference type="RefSeq" id="WP_111373714.1">
    <property type="nucleotide sequence ID" value="NZ_CP029480.1"/>
</dbReference>
<dbReference type="Pfam" id="PF13884">
    <property type="entry name" value="Peptidase_S74"/>
    <property type="match status" value="1"/>
</dbReference>
<accession>A0A2Z4GGZ1</accession>
<dbReference type="PROSITE" id="PS51688">
    <property type="entry name" value="ICA"/>
    <property type="match status" value="1"/>
</dbReference>